<protein>
    <submittedName>
        <fullName evidence="1">Uncharacterized protein</fullName>
    </submittedName>
</protein>
<accession>A0A7J9KS86</accession>
<keyword evidence="2" id="KW-1185">Reference proteome</keyword>
<dbReference type="AlphaFoldDB" id="A0A7J9KS86"/>
<sequence length="40" mass="4311">MTVVEELVSRKGGSDYGRKLVSLPIFVESRSILSSIAASQ</sequence>
<dbReference type="Proteomes" id="UP000593576">
    <property type="component" value="Unassembled WGS sequence"/>
</dbReference>
<evidence type="ECO:0000313" key="1">
    <source>
        <dbReference type="EMBL" id="MBA0849373.1"/>
    </source>
</evidence>
<gene>
    <name evidence="1" type="ORF">Goshw_015201</name>
</gene>
<comment type="caution">
    <text evidence="1">The sequence shown here is derived from an EMBL/GenBank/DDBJ whole genome shotgun (WGS) entry which is preliminary data.</text>
</comment>
<reference evidence="1 2" key="1">
    <citation type="journal article" date="2019" name="Genome Biol. Evol.">
        <title>Insights into the evolution of the New World diploid cottons (Gossypium, subgenus Houzingenia) based on genome sequencing.</title>
        <authorList>
            <person name="Grover C.E."/>
            <person name="Arick M.A. 2nd"/>
            <person name="Thrash A."/>
            <person name="Conover J.L."/>
            <person name="Sanders W.S."/>
            <person name="Peterson D.G."/>
            <person name="Frelichowski J.E."/>
            <person name="Scheffler J.A."/>
            <person name="Scheffler B.E."/>
            <person name="Wendel J.F."/>
        </authorList>
    </citation>
    <scope>NUCLEOTIDE SEQUENCE [LARGE SCALE GENOMIC DNA]</scope>
    <source>
        <strain evidence="1">1</strain>
        <tissue evidence="1">Leaf</tissue>
    </source>
</reference>
<evidence type="ECO:0000313" key="2">
    <source>
        <dbReference type="Proteomes" id="UP000593576"/>
    </source>
</evidence>
<dbReference type="EMBL" id="JABFAF010000002">
    <property type="protein sequence ID" value="MBA0849373.1"/>
    <property type="molecule type" value="Genomic_DNA"/>
</dbReference>
<name>A0A7J9KS86_GOSSC</name>
<organism evidence="1 2">
    <name type="scientific">Gossypium schwendimanii</name>
    <name type="common">Cotton</name>
    <dbReference type="NCBI Taxonomy" id="34291"/>
    <lineage>
        <taxon>Eukaryota</taxon>
        <taxon>Viridiplantae</taxon>
        <taxon>Streptophyta</taxon>
        <taxon>Embryophyta</taxon>
        <taxon>Tracheophyta</taxon>
        <taxon>Spermatophyta</taxon>
        <taxon>Magnoliopsida</taxon>
        <taxon>eudicotyledons</taxon>
        <taxon>Gunneridae</taxon>
        <taxon>Pentapetalae</taxon>
        <taxon>rosids</taxon>
        <taxon>malvids</taxon>
        <taxon>Malvales</taxon>
        <taxon>Malvaceae</taxon>
        <taxon>Malvoideae</taxon>
        <taxon>Gossypium</taxon>
    </lineage>
</organism>
<proteinExistence type="predicted"/>